<dbReference type="Gene3D" id="3.40.630.30">
    <property type="match status" value="1"/>
</dbReference>
<protein>
    <recommendedName>
        <fullName evidence="1">N-acetyltransferase domain-containing protein</fullName>
    </recommendedName>
</protein>
<organism evidence="2 3">
    <name type="scientific">Phialophora macrospora</name>
    <dbReference type="NCBI Taxonomy" id="1851006"/>
    <lineage>
        <taxon>Eukaryota</taxon>
        <taxon>Fungi</taxon>
        <taxon>Dikarya</taxon>
        <taxon>Ascomycota</taxon>
        <taxon>Pezizomycotina</taxon>
        <taxon>Eurotiomycetes</taxon>
        <taxon>Chaetothyriomycetidae</taxon>
        <taxon>Chaetothyriales</taxon>
        <taxon>Herpotrichiellaceae</taxon>
        <taxon>Phialophora</taxon>
    </lineage>
</organism>
<accession>A0A0D2D0C9</accession>
<dbReference type="InterPro" id="IPR000182">
    <property type="entry name" value="GNAT_dom"/>
</dbReference>
<evidence type="ECO:0000259" key="1">
    <source>
        <dbReference type="PROSITE" id="PS51186"/>
    </source>
</evidence>
<dbReference type="PROSITE" id="PS51186">
    <property type="entry name" value="GNAT"/>
    <property type="match status" value="1"/>
</dbReference>
<dbReference type="SUPFAM" id="SSF55729">
    <property type="entry name" value="Acyl-CoA N-acyltransferases (Nat)"/>
    <property type="match status" value="1"/>
</dbReference>
<evidence type="ECO:0000313" key="2">
    <source>
        <dbReference type="EMBL" id="KIW70911.1"/>
    </source>
</evidence>
<dbReference type="PANTHER" id="PTHR47542:SF2">
    <property type="entry name" value="ACYL-COA N-ACYLTRANSFERASES (NAT) SUPERFAMILY PROTEIN"/>
    <property type="match status" value="1"/>
</dbReference>
<keyword evidence="3" id="KW-1185">Reference proteome</keyword>
<dbReference type="PANTHER" id="PTHR47542">
    <property type="entry name" value="ACYL-COA N-ACYLTRANSFERASES (NAT) SUPERFAMILY PROTEIN"/>
    <property type="match status" value="1"/>
</dbReference>
<reference evidence="2 3" key="1">
    <citation type="submission" date="2015-01" db="EMBL/GenBank/DDBJ databases">
        <title>The Genome Sequence of Capronia semiimmersa CBS27337.</title>
        <authorList>
            <consortium name="The Broad Institute Genomics Platform"/>
            <person name="Cuomo C."/>
            <person name="de Hoog S."/>
            <person name="Gorbushina A."/>
            <person name="Stielow B."/>
            <person name="Teixiera M."/>
            <person name="Abouelleil A."/>
            <person name="Chapman S.B."/>
            <person name="Priest M."/>
            <person name="Young S.K."/>
            <person name="Wortman J."/>
            <person name="Nusbaum C."/>
            <person name="Birren B."/>
        </authorList>
    </citation>
    <scope>NUCLEOTIDE SEQUENCE [LARGE SCALE GENOMIC DNA]</scope>
    <source>
        <strain evidence="2 3">CBS 27337</strain>
    </source>
</reference>
<evidence type="ECO:0000313" key="3">
    <source>
        <dbReference type="Proteomes" id="UP000054266"/>
    </source>
</evidence>
<dbReference type="STRING" id="5601.A0A0D2D0C9"/>
<dbReference type="EMBL" id="KN846957">
    <property type="protein sequence ID" value="KIW70911.1"/>
    <property type="molecule type" value="Genomic_DNA"/>
</dbReference>
<proteinExistence type="predicted"/>
<name>A0A0D2D0C9_9EURO</name>
<dbReference type="GO" id="GO:0016747">
    <property type="term" value="F:acyltransferase activity, transferring groups other than amino-acyl groups"/>
    <property type="evidence" value="ECO:0007669"/>
    <property type="project" value="InterPro"/>
</dbReference>
<dbReference type="HOGENOM" id="CLU_013985_9_0_1"/>
<dbReference type="CDD" id="cd04301">
    <property type="entry name" value="NAT_SF"/>
    <property type="match status" value="1"/>
</dbReference>
<dbReference type="Pfam" id="PF00583">
    <property type="entry name" value="Acetyltransf_1"/>
    <property type="match status" value="1"/>
</dbReference>
<sequence length="168" mass="18958">MGHPAADASSPTRPIFKIVRQLPRSNVSNILQELRTLERKSFAANEVFQFDDKVVKQRNMEVFVGFDHQATGCSVVGYAVCVTSNRRLLLHKICVSPEFRRRGIGYLLMETLVGDAKRRFCRGIDLWVDEANHAAQELYSKHGFSAQAIVPDYYSPGRNGVKMSLDLI</sequence>
<gene>
    <name evidence="2" type="ORF">PV04_03141</name>
</gene>
<feature type="domain" description="N-acetyltransferase" evidence="1">
    <location>
        <begin position="17"/>
        <end position="168"/>
    </location>
</feature>
<dbReference type="Proteomes" id="UP000054266">
    <property type="component" value="Unassembled WGS sequence"/>
</dbReference>
<dbReference type="AlphaFoldDB" id="A0A0D2D0C9"/>
<dbReference type="InterPro" id="IPR016181">
    <property type="entry name" value="Acyl_CoA_acyltransferase"/>
</dbReference>